<dbReference type="Gene3D" id="3.20.10.10">
    <property type="entry name" value="D-amino Acid Aminotransferase, subunit A, domain 2"/>
    <property type="match status" value="1"/>
</dbReference>
<dbReference type="PANTHER" id="PTHR42743">
    <property type="entry name" value="AMINO-ACID AMINOTRANSFERASE"/>
    <property type="match status" value="1"/>
</dbReference>
<dbReference type="Proteomes" id="UP001549076">
    <property type="component" value="Unassembled WGS sequence"/>
</dbReference>
<comment type="cofactor">
    <cofactor evidence="1 15">
        <name>pyridoxal 5'-phosphate</name>
        <dbReference type="ChEBI" id="CHEBI:597326"/>
    </cofactor>
</comment>
<dbReference type="CDD" id="cd01558">
    <property type="entry name" value="D-AAT_like"/>
    <property type="match status" value="1"/>
</dbReference>
<comment type="similarity">
    <text evidence="6 14">Belongs to the class-IV pyridoxal-phosphate-dependent aminotransferase family.</text>
</comment>
<comment type="caution">
    <text evidence="16">The sequence shown here is derived from an EMBL/GenBank/DDBJ whole genome shotgun (WGS) entry which is preliminary data.</text>
</comment>
<comment type="pathway">
    <text evidence="5">Amino-acid biosynthesis; L-leucine biosynthesis; L-leucine from 3-methyl-2-oxobutanoate: step 4/4.</text>
</comment>
<evidence type="ECO:0000256" key="5">
    <source>
        <dbReference type="ARBA" id="ARBA00005072"/>
    </source>
</evidence>
<keyword evidence="16" id="KW-0808">Transferase</keyword>
<evidence type="ECO:0000256" key="3">
    <source>
        <dbReference type="ARBA" id="ARBA00004824"/>
    </source>
</evidence>
<dbReference type="RefSeq" id="WP_354195597.1">
    <property type="nucleotide sequence ID" value="NZ_JBEPML010000008.1"/>
</dbReference>
<evidence type="ECO:0000256" key="1">
    <source>
        <dbReference type="ARBA" id="ARBA00001933"/>
    </source>
</evidence>
<evidence type="ECO:0000256" key="2">
    <source>
        <dbReference type="ARBA" id="ARBA00003109"/>
    </source>
</evidence>
<name>A0ABV2N0D4_9HYPH</name>
<dbReference type="InterPro" id="IPR001544">
    <property type="entry name" value="Aminotrans_IV"/>
</dbReference>
<dbReference type="SUPFAM" id="SSF56752">
    <property type="entry name" value="D-aminoacid aminotransferase-like PLP-dependent enzymes"/>
    <property type="match status" value="1"/>
</dbReference>
<proteinExistence type="inferred from homology"/>
<evidence type="ECO:0000256" key="15">
    <source>
        <dbReference type="RuleBase" id="RU004516"/>
    </source>
</evidence>
<comment type="catalytic activity">
    <reaction evidence="13">
        <text>L-leucine + 2-oxoglutarate = 4-methyl-2-oxopentanoate + L-glutamate</text>
        <dbReference type="Rhea" id="RHEA:18321"/>
        <dbReference type="ChEBI" id="CHEBI:16810"/>
        <dbReference type="ChEBI" id="CHEBI:17865"/>
        <dbReference type="ChEBI" id="CHEBI:29985"/>
        <dbReference type="ChEBI" id="CHEBI:57427"/>
        <dbReference type="EC" id="2.6.1.42"/>
    </reaction>
</comment>
<evidence type="ECO:0000313" key="17">
    <source>
        <dbReference type="Proteomes" id="UP001549076"/>
    </source>
</evidence>
<comment type="function">
    <text evidence="2">Acts on leucine, isoleucine and valine.</text>
</comment>
<evidence type="ECO:0000256" key="7">
    <source>
        <dbReference type="ARBA" id="ARBA00013053"/>
    </source>
</evidence>
<keyword evidence="17" id="KW-1185">Reference proteome</keyword>
<evidence type="ECO:0000256" key="6">
    <source>
        <dbReference type="ARBA" id="ARBA00009320"/>
    </source>
</evidence>
<keyword evidence="10" id="KW-0028">Amino-acid biosynthesis</keyword>
<dbReference type="Gene3D" id="3.30.470.10">
    <property type="match status" value="1"/>
</dbReference>
<dbReference type="InterPro" id="IPR036038">
    <property type="entry name" value="Aminotransferase-like"/>
</dbReference>
<evidence type="ECO:0000256" key="12">
    <source>
        <dbReference type="ARBA" id="ARBA00048798"/>
    </source>
</evidence>
<evidence type="ECO:0000256" key="9">
    <source>
        <dbReference type="ARBA" id="ARBA00022898"/>
    </source>
</evidence>
<dbReference type="PANTHER" id="PTHR42743:SF11">
    <property type="entry name" value="AMINODEOXYCHORISMATE LYASE"/>
    <property type="match status" value="1"/>
</dbReference>
<dbReference type="EC" id="2.6.1.42" evidence="7"/>
<dbReference type="InterPro" id="IPR043131">
    <property type="entry name" value="BCAT-like_N"/>
</dbReference>
<evidence type="ECO:0000256" key="10">
    <source>
        <dbReference type="ARBA" id="ARBA00023304"/>
    </source>
</evidence>
<dbReference type="InterPro" id="IPR018300">
    <property type="entry name" value="Aminotrans_IV_CS"/>
</dbReference>
<keyword evidence="16" id="KW-0032">Aminotransferase</keyword>
<dbReference type="GO" id="GO:0047810">
    <property type="term" value="F:D-alanine-2-oxoglutarate aminotransferase activity"/>
    <property type="evidence" value="ECO:0007669"/>
    <property type="project" value="UniProtKB-EC"/>
</dbReference>
<evidence type="ECO:0000256" key="4">
    <source>
        <dbReference type="ARBA" id="ARBA00004931"/>
    </source>
</evidence>
<keyword evidence="10" id="KW-0100">Branched-chain amino acid biosynthesis</keyword>
<dbReference type="PROSITE" id="PS00770">
    <property type="entry name" value="AA_TRANSFER_CLASS_4"/>
    <property type="match status" value="1"/>
</dbReference>
<comment type="pathway">
    <text evidence="3">Amino-acid biosynthesis; L-isoleucine biosynthesis; L-isoleucine from 2-oxobutanoate: step 4/4.</text>
</comment>
<evidence type="ECO:0000256" key="11">
    <source>
        <dbReference type="ARBA" id="ARBA00048212"/>
    </source>
</evidence>
<organism evidence="16 17">
    <name type="scientific">Aquamicrobium terrae</name>
    <dbReference type="NCBI Taxonomy" id="1324945"/>
    <lineage>
        <taxon>Bacteria</taxon>
        <taxon>Pseudomonadati</taxon>
        <taxon>Pseudomonadota</taxon>
        <taxon>Alphaproteobacteria</taxon>
        <taxon>Hyphomicrobiales</taxon>
        <taxon>Phyllobacteriaceae</taxon>
        <taxon>Aquamicrobium</taxon>
    </lineage>
</organism>
<dbReference type="InterPro" id="IPR043132">
    <property type="entry name" value="BCAT-like_C"/>
</dbReference>
<dbReference type="EMBL" id="JBEPML010000008">
    <property type="protein sequence ID" value="MET3792515.1"/>
    <property type="molecule type" value="Genomic_DNA"/>
</dbReference>
<accession>A0ABV2N0D4</accession>
<sequence length="295" mass="32871">MDQLSAGLNDRVAYVNDEYVSAKDARISIFDRGFLFADAVYEVTAVIGGKLIDFDAHMQRLERSLREIQIPNFWRIEYLRQIHERLIILNDVQEGLIYLQISRGEADRDFAYPPTQTRPTLVLFTQQKSILNASLSAKGLSVIAVEDLRWGRRDIKTVQLLYPSMAKMLARQRGADDAWLCDGDYVTEGTAQNVYIVKNKTLVTRSLSKSILGGITRAAVLKCATGFNIEIAERAFSLAEAKSADEAFSTSATTLVMPVVEIDGCTIGDGLPGPITKNLLTQYIKELVDSRSPQE</sequence>
<keyword evidence="9 15" id="KW-0663">Pyridoxal phosphate</keyword>
<evidence type="ECO:0000256" key="13">
    <source>
        <dbReference type="ARBA" id="ARBA00049229"/>
    </source>
</evidence>
<reference evidence="16 17" key="1">
    <citation type="submission" date="2024-06" db="EMBL/GenBank/DDBJ databases">
        <title>Genomic Encyclopedia of Type Strains, Phase IV (KMG-IV): sequencing the most valuable type-strain genomes for metagenomic binning, comparative biology and taxonomic classification.</title>
        <authorList>
            <person name="Goeker M."/>
        </authorList>
    </citation>
    <scope>NUCLEOTIDE SEQUENCE [LARGE SCALE GENOMIC DNA]</scope>
    <source>
        <strain evidence="16 17">DSM 27865</strain>
    </source>
</reference>
<comment type="pathway">
    <text evidence="4">Amino-acid biosynthesis; L-valine biosynthesis; L-valine from pyruvate: step 4/4.</text>
</comment>
<gene>
    <name evidence="16" type="ORF">ABID37_002732</name>
</gene>
<evidence type="ECO:0000256" key="14">
    <source>
        <dbReference type="RuleBase" id="RU004106"/>
    </source>
</evidence>
<dbReference type="InterPro" id="IPR050571">
    <property type="entry name" value="Class-IV_PLP-Dep_Aminotrnsfr"/>
</dbReference>
<comment type="catalytic activity">
    <reaction evidence="12">
        <text>L-isoleucine + 2-oxoglutarate = (S)-3-methyl-2-oxopentanoate + L-glutamate</text>
        <dbReference type="Rhea" id="RHEA:24801"/>
        <dbReference type="ChEBI" id="CHEBI:16810"/>
        <dbReference type="ChEBI" id="CHEBI:29985"/>
        <dbReference type="ChEBI" id="CHEBI:35146"/>
        <dbReference type="ChEBI" id="CHEBI:58045"/>
        <dbReference type="EC" id="2.6.1.42"/>
    </reaction>
</comment>
<evidence type="ECO:0000313" key="16">
    <source>
        <dbReference type="EMBL" id="MET3792515.1"/>
    </source>
</evidence>
<dbReference type="Pfam" id="PF01063">
    <property type="entry name" value="Aminotran_4"/>
    <property type="match status" value="1"/>
</dbReference>
<evidence type="ECO:0000256" key="8">
    <source>
        <dbReference type="ARBA" id="ARBA00014472"/>
    </source>
</evidence>
<comment type="catalytic activity">
    <reaction evidence="11">
        <text>L-valine + 2-oxoglutarate = 3-methyl-2-oxobutanoate + L-glutamate</text>
        <dbReference type="Rhea" id="RHEA:24813"/>
        <dbReference type="ChEBI" id="CHEBI:11851"/>
        <dbReference type="ChEBI" id="CHEBI:16810"/>
        <dbReference type="ChEBI" id="CHEBI:29985"/>
        <dbReference type="ChEBI" id="CHEBI:57762"/>
        <dbReference type="EC" id="2.6.1.42"/>
    </reaction>
</comment>
<protein>
    <recommendedName>
        <fullName evidence="8">Probable branched-chain-amino-acid aminotransferase</fullName>
        <ecNumber evidence="7">2.6.1.42</ecNumber>
    </recommendedName>
</protein>
<dbReference type="NCBIfam" id="NF005209">
    <property type="entry name" value="PRK06680.1"/>
    <property type="match status" value="1"/>
</dbReference>